<sequence length="158" mass="18617">MAKSLPETSVVVAKYTDNHRHSLYYTNTNRLYRYDVLTNRREEAVFSNTSYDKILLTWLSPDGNFIFIAVDKGNLVPSYMDAGQELWRYDSRTKRYYKVGVGFNIKRRKGCIIIKRGTRCLNPAASPDKQRWMAQDHYYDLYGKVIWAKEEYEVGKHP</sequence>
<evidence type="ECO:0000313" key="2">
    <source>
        <dbReference type="Proteomes" id="UP000003160"/>
    </source>
</evidence>
<keyword evidence="2" id="KW-1185">Reference proteome</keyword>
<reference evidence="1 2" key="1">
    <citation type="submission" date="2009-10" db="EMBL/GenBank/DDBJ databases">
        <authorList>
            <person name="Qin X."/>
            <person name="Bachman B."/>
            <person name="Battles P."/>
            <person name="Bell A."/>
            <person name="Bess C."/>
            <person name="Bickham C."/>
            <person name="Chaboub L."/>
            <person name="Chen D."/>
            <person name="Coyle M."/>
            <person name="Deiros D.R."/>
            <person name="Dinh H."/>
            <person name="Forbes L."/>
            <person name="Fowler G."/>
            <person name="Francisco L."/>
            <person name="Fu Q."/>
            <person name="Gubbala S."/>
            <person name="Hale W."/>
            <person name="Han Y."/>
            <person name="Hemphill L."/>
            <person name="Highlander S.K."/>
            <person name="Hirani K."/>
            <person name="Hogues M."/>
            <person name="Jackson L."/>
            <person name="Jakkamsetti A."/>
            <person name="Javaid M."/>
            <person name="Jiang H."/>
            <person name="Korchina V."/>
            <person name="Kovar C."/>
            <person name="Lara F."/>
            <person name="Lee S."/>
            <person name="Mata R."/>
            <person name="Mathew T."/>
            <person name="Moen C."/>
            <person name="Morales K."/>
            <person name="Munidasa M."/>
            <person name="Nazareth L."/>
            <person name="Ngo R."/>
            <person name="Nguyen L."/>
            <person name="Okwuonu G."/>
            <person name="Ongeri F."/>
            <person name="Patil S."/>
            <person name="Petrosino J."/>
            <person name="Pham C."/>
            <person name="Pham P."/>
            <person name="Pu L.-L."/>
            <person name="Puazo M."/>
            <person name="Raj R."/>
            <person name="Reid J."/>
            <person name="Rouhana J."/>
            <person name="Saada N."/>
            <person name="Shang Y."/>
            <person name="Simmons D."/>
            <person name="Thornton R."/>
            <person name="Warren J."/>
            <person name="Weissenberger G."/>
            <person name="Zhang J."/>
            <person name="Zhang L."/>
            <person name="Zhou C."/>
            <person name="Zhu D."/>
            <person name="Muzny D."/>
            <person name="Worley K."/>
            <person name="Gibbs R."/>
        </authorList>
    </citation>
    <scope>NUCLEOTIDE SEQUENCE [LARGE SCALE GENOMIC DNA]</scope>
    <source>
        <strain evidence="1 2">DSM 17361</strain>
    </source>
</reference>
<gene>
    <name evidence="1" type="ORF">HMPREF0645_2065</name>
</gene>
<evidence type="ECO:0000313" key="1">
    <source>
        <dbReference type="EMBL" id="EFA43469.1"/>
    </source>
</evidence>
<protein>
    <recommendedName>
        <fullName evidence="3">Dipeptidylpeptidase IV N-terminal domain-containing protein</fullName>
    </recommendedName>
</protein>
<accession>D1PYN0</accession>
<dbReference type="SUPFAM" id="SSF82171">
    <property type="entry name" value="DPP6 N-terminal domain-like"/>
    <property type="match status" value="1"/>
</dbReference>
<dbReference type="AlphaFoldDB" id="D1PYN0"/>
<dbReference type="EMBL" id="ACKS01000079">
    <property type="protein sequence ID" value="EFA43469.1"/>
    <property type="molecule type" value="Genomic_DNA"/>
</dbReference>
<proteinExistence type="predicted"/>
<organism evidence="1 2">
    <name type="scientific">Hallella bergensis DSM 17361</name>
    <dbReference type="NCBI Taxonomy" id="585502"/>
    <lineage>
        <taxon>Bacteria</taxon>
        <taxon>Pseudomonadati</taxon>
        <taxon>Bacteroidota</taxon>
        <taxon>Bacteroidia</taxon>
        <taxon>Bacteroidales</taxon>
        <taxon>Prevotellaceae</taxon>
        <taxon>Hallella</taxon>
    </lineage>
</organism>
<evidence type="ECO:0008006" key="3">
    <source>
        <dbReference type="Google" id="ProtNLM"/>
    </source>
</evidence>
<dbReference type="Proteomes" id="UP000003160">
    <property type="component" value="Unassembled WGS sequence"/>
</dbReference>
<name>D1PYN0_9BACT</name>
<dbReference type="HOGENOM" id="CLU_123319_0_0_10"/>
<comment type="caution">
    <text evidence="1">The sequence shown here is derived from an EMBL/GenBank/DDBJ whole genome shotgun (WGS) entry which is preliminary data.</text>
</comment>